<feature type="compositionally biased region" description="Low complexity" evidence="1">
    <location>
        <begin position="292"/>
        <end position="336"/>
    </location>
</feature>
<dbReference type="PANTHER" id="PTHR11440">
    <property type="entry name" value="LECITHIN-CHOLESTEROL ACYLTRANSFERASE-RELATED"/>
    <property type="match status" value="1"/>
</dbReference>
<dbReference type="AlphaFoldDB" id="A0A0H5FUT9"/>
<name>A0A0H5FUT9_9BASI</name>
<evidence type="ECO:0000256" key="1">
    <source>
        <dbReference type="SAM" id="MobiDB-lite"/>
    </source>
</evidence>
<feature type="region of interest" description="Disordered" evidence="1">
    <location>
        <begin position="352"/>
        <end position="396"/>
    </location>
</feature>
<evidence type="ECO:0000313" key="2">
    <source>
        <dbReference type="EMBL" id="CRX79238.1"/>
    </source>
</evidence>
<feature type="region of interest" description="Disordered" evidence="1">
    <location>
        <begin position="196"/>
        <end position="258"/>
    </location>
</feature>
<feature type="region of interest" description="Disordered" evidence="1">
    <location>
        <begin position="274"/>
        <end position="336"/>
    </location>
</feature>
<feature type="non-terminal residue" evidence="2">
    <location>
        <position position="1"/>
    </location>
</feature>
<proteinExistence type="predicted"/>
<reference evidence="2" key="1">
    <citation type="submission" date="2015-06" db="EMBL/GenBank/DDBJ databases">
        <title>Genetic Architecture Underlying Mating-Type Determination in the Yeast Leucosporidium scottii and the Evolution of Mating Systems in Basidiomycetes.</title>
        <authorList>
            <person name="Maia T.M."/>
            <person name="Lopes S."/>
            <person name="Almeida J.M.G.C.F."/>
            <person name="Rosa L.H."/>
            <person name="Sampaio J.P."/>
            <person name="Goncalves P."/>
            <person name="Coelho M.A."/>
        </authorList>
    </citation>
    <scope>NUCLEOTIDE SEQUENCE</scope>
</reference>
<organism evidence="2">
    <name type="scientific">Leucosporidium scottii</name>
    <dbReference type="NCBI Taxonomy" id="5278"/>
    <lineage>
        <taxon>Eukaryota</taxon>
        <taxon>Fungi</taxon>
        <taxon>Dikarya</taxon>
        <taxon>Basidiomycota</taxon>
        <taxon>Pucciniomycotina</taxon>
        <taxon>Microbotryomycetes</taxon>
        <taxon>Leucosporidiales</taxon>
        <taxon>Leucosporidium</taxon>
    </lineage>
</organism>
<sequence>MQSSSSPSASTSSASIPVSSSPTSKQDSPPASPFSVTPPSLSKPPLARLQSSFQGSATSRAPSLSPLYLDSLTRATLPSSSVSESVARHPVLSSPKTDRPPLLPGSNHSPPHARKALGGGVRSRSASAGSLKSLLEREKGGRGVGSLSLRRTSGASSSETLPPIEDGAEHSQAPGLDQLSWGTKWWPFAVVEPSAADVKGKGRATEPDDDGAGLTEQSAEEDPHASARGFMSLFGGQGPVSHAQVQREAARAQDKAEDELLEADLDSLAAAAASIEISDTPTKYREADEGSPKSYRTSTSPSSRRTSSSSPRKPTSFLPTSVFSSASTSHSPPLDGPSSLFSSFSLSNPFAPPSKLQHARRYSTSSKQNDDDGPTAKRSEVERFLDEEDTQAAKEEDDHHMDVFSLIKDRYRCPKYPIVFCHGLFGFDVIGPSGIKPLQFAYWIGIREALEAMGVEVLIARVPASASIEERAKVLCELIEENFPGREVNLIGHSMGGLDGRFLISRLQPATFKVRSLTTISTPHRGSSFADYLLEDIVGTTRVPALLNLMSTVGVPGGGKAFDDLTTCLGSEKQRGATSVECGPFYLACLTASQPYNQSTKMARFNDETPDDPKVKYFSYGAEFEPGWSNVFRVPWGVVHEREGANDGLVSIESAKWGQYQATLHNVNHLDLVGWVGKVRYGWAEWLGKPIKFKPVSFFCAVAEMLADEDL</sequence>
<feature type="compositionally biased region" description="Low complexity" evidence="1">
    <location>
        <begin position="145"/>
        <end position="154"/>
    </location>
</feature>
<feature type="compositionally biased region" description="Polar residues" evidence="1">
    <location>
        <begin position="25"/>
        <end position="40"/>
    </location>
</feature>
<feature type="compositionally biased region" description="Polar residues" evidence="1">
    <location>
        <begin position="49"/>
        <end position="62"/>
    </location>
</feature>
<gene>
    <name evidence="2" type="ORF">ls5931a1_00063</name>
</gene>
<feature type="compositionally biased region" description="Low complexity" evidence="1">
    <location>
        <begin position="1"/>
        <end position="24"/>
    </location>
</feature>
<accession>A0A0H5FUT9</accession>
<feature type="compositionally biased region" description="Basic and acidic residues" evidence="1">
    <location>
        <begin position="368"/>
        <end position="384"/>
    </location>
</feature>
<feature type="compositionally biased region" description="Polar residues" evidence="1">
    <location>
        <begin position="73"/>
        <end position="84"/>
    </location>
</feature>
<evidence type="ECO:0008006" key="3">
    <source>
        <dbReference type="Google" id="ProtNLM"/>
    </source>
</evidence>
<dbReference type="Gene3D" id="3.40.50.1820">
    <property type="entry name" value="alpha/beta hydrolase"/>
    <property type="match status" value="1"/>
</dbReference>
<dbReference type="EMBL" id="LN868512">
    <property type="protein sequence ID" value="CRX79238.1"/>
    <property type="molecule type" value="Genomic_DNA"/>
</dbReference>
<dbReference type="SUPFAM" id="SSF53474">
    <property type="entry name" value="alpha/beta-Hydrolases"/>
    <property type="match status" value="1"/>
</dbReference>
<feature type="region of interest" description="Disordered" evidence="1">
    <location>
        <begin position="1"/>
        <end position="178"/>
    </location>
</feature>
<dbReference type="InterPro" id="IPR029058">
    <property type="entry name" value="AB_hydrolase_fold"/>
</dbReference>
<feature type="compositionally biased region" description="Basic and acidic residues" evidence="1">
    <location>
        <begin position="282"/>
        <end position="291"/>
    </location>
</feature>
<protein>
    <recommendedName>
        <fullName evidence="3">GPI inositol-deacylase</fullName>
    </recommendedName>
</protein>